<proteinExistence type="predicted"/>
<dbReference type="EMBL" id="CP074371">
    <property type="protein sequence ID" value="QVI18642.1"/>
    <property type="molecule type" value="Genomic_DNA"/>
</dbReference>
<keyword evidence="3" id="KW-1185">Reference proteome</keyword>
<dbReference type="PANTHER" id="PTHR41252:SF1">
    <property type="entry name" value="BLR2505 PROTEIN"/>
    <property type="match status" value="1"/>
</dbReference>
<gene>
    <name evidence="2" type="ORF">KHQ06_18920</name>
</gene>
<evidence type="ECO:0000313" key="2">
    <source>
        <dbReference type="EMBL" id="QVI18642.1"/>
    </source>
</evidence>
<dbReference type="Proteomes" id="UP000683310">
    <property type="component" value="Chromosome"/>
</dbReference>
<accession>A0ABX8CGT4</accession>
<evidence type="ECO:0000259" key="1">
    <source>
        <dbReference type="Pfam" id="PF12680"/>
    </source>
</evidence>
<reference evidence="2 3" key="1">
    <citation type="submission" date="2021-04" db="EMBL/GenBank/DDBJ databases">
        <title>Nocardia tengchongensis.</title>
        <authorList>
            <person name="Zhuang k."/>
            <person name="Ran Y."/>
            <person name="Li W."/>
        </authorList>
    </citation>
    <scope>NUCLEOTIDE SEQUENCE [LARGE SCALE GENOMIC DNA]</scope>
    <source>
        <strain evidence="2 3">CFH S0057</strain>
    </source>
</reference>
<protein>
    <submittedName>
        <fullName evidence="2">Nuclear transport factor 2 family protein</fullName>
    </submittedName>
</protein>
<dbReference type="RefSeq" id="WP_213554679.1">
    <property type="nucleotide sequence ID" value="NZ_JBHZDI010000056.1"/>
</dbReference>
<dbReference type="Gene3D" id="3.10.450.50">
    <property type="match status" value="1"/>
</dbReference>
<dbReference type="InterPro" id="IPR037401">
    <property type="entry name" value="SnoaL-like"/>
</dbReference>
<sequence length="140" mass="15576">MSTAENTTVDNKNTIRAVFDELAKGNGRALTDAMSDDCRWTFPGVWSWAGTWEPKAVVVQDLLRPLMAQFRGDYRMVADCVLADGDQVVVQARGAGTTLEGEPYPQTYCLILRMADGRITEVVEHCDTALVERVLRPLVR</sequence>
<dbReference type="InterPro" id="IPR032710">
    <property type="entry name" value="NTF2-like_dom_sf"/>
</dbReference>
<organism evidence="2 3">
    <name type="scientific">Nocardia tengchongensis</name>
    <dbReference type="NCBI Taxonomy" id="2055889"/>
    <lineage>
        <taxon>Bacteria</taxon>
        <taxon>Bacillati</taxon>
        <taxon>Actinomycetota</taxon>
        <taxon>Actinomycetes</taxon>
        <taxon>Mycobacteriales</taxon>
        <taxon>Nocardiaceae</taxon>
        <taxon>Nocardia</taxon>
    </lineage>
</organism>
<name>A0ABX8CGT4_9NOCA</name>
<dbReference type="SUPFAM" id="SSF54427">
    <property type="entry name" value="NTF2-like"/>
    <property type="match status" value="1"/>
</dbReference>
<dbReference type="PANTHER" id="PTHR41252">
    <property type="entry name" value="BLR2505 PROTEIN"/>
    <property type="match status" value="1"/>
</dbReference>
<dbReference type="Pfam" id="PF12680">
    <property type="entry name" value="SnoaL_2"/>
    <property type="match status" value="1"/>
</dbReference>
<evidence type="ECO:0000313" key="3">
    <source>
        <dbReference type="Proteomes" id="UP000683310"/>
    </source>
</evidence>
<feature type="domain" description="SnoaL-like" evidence="1">
    <location>
        <begin position="15"/>
        <end position="122"/>
    </location>
</feature>